<dbReference type="Proteomes" id="UP000721236">
    <property type="component" value="Unassembled WGS sequence"/>
</dbReference>
<evidence type="ECO:0008006" key="3">
    <source>
        <dbReference type="Google" id="ProtNLM"/>
    </source>
</evidence>
<evidence type="ECO:0000313" key="2">
    <source>
        <dbReference type="Proteomes" id="UP000721236"/>
    </source>
</evidence>
<dbReference type="RefSeq" id="WP_224041689.1">
    <property type="nucleotide sequence ID" value="NZ_CAJZAH010000002.1"/>
</dbReference>
<gene>
    <name evidence="1" type="ORF">LMG21510_02158</name>
</gene>
<accession>A0ABN7YLQ3</accession>
<reference evidence="1 2" key="1">
    <citation type="submission" date="2021-08" db="EMBL/GenBank/DDBJ databases">
        <authorList>
            <person name="Peeters C."/>
        </authorList>
    </citation>
    <scope>NUCLEOTIDE SEQUENCE [LARGE SCALE GENOMIC DNA]</scope>
    <source>
        <strain evidence="1 2">LMG 21510</strain>
    </source>
</reference>
<sequence length="149" mass="15238">MYEEQMEPAFAGMKVDSGDDRVESFPVGADLGFGLVCGTNAQGLVVPGPGTKVRGISLQTHTIPFDVNKYIATDCASVMTRGLVWGKVTAAGAVTKDGPVKYAADGTVADAGANTLANAVFRSAKVTLLDGTAIAAVELHNPFAVPPAA</sequence>
<evidence type="ECO:0000313" key="1">
    <source>
        <dbReference type="EMBL" id="CAG9173110.1"/>
    </source>
</evidence>
<dbReference type="EMBL" id="CAJZAH010000002">
    <property type="protein sequence ID" value="CAG9173110.1"/>
    <property type="molecule type" value="Genomic_DNA"/>
</dbReference>
<comment type="caution">
    <text evidence="1">The sequence shown here is derived from an EMBL/GenBank/DDBJ whole genome shotgun (WGS) entry which is preliminary data.</text>
</comment>
<keyword evidence="2" id="KW-1185">Reference proteome</keyword>
<name>A0ABN7YLQ3_9BURK</name>
<protein>
    <recommendedName>
        <fullName evidence="3">Bacteriophage protein</fullName>
    </recommendedName>
</protein>
<dbReference type="Pfam" id="PF22758">
    <property type="entry name" value="Phage_cement"/>
    <property type="match status" value="1"/>
</dbReference>
<proteinExistence type="predicted"/>
<dbReference type="InterPro" id="IPR054438">
    <property type="entry name" value="Struct_cement_gp24/gp6"/>
</dbReference>
<organism evidence="1 2">
    <name type="scientific">Cupriavidus respiraculi</name>
    <dbReference type="NCBI Taxonomy" id="195930"/>
    <lineage>
        <taxon>Bacteria</taxon>
        <taxon>Pseudomonadati</taxon>
        <taxon>Pseudomonadota</taxon>
        <taxon>Betaproteobacteria</taxon>
        <taxon>Burkholderiales</taxon>
        <taxon>Burkholderiaceae</taxon>
        <taxon>Cupriavidus</taxon>
    </lineage>
</organism>